<feature type="domain" description="DC1" evidence="2">
    <location>
        <begin position="270"/>
        <end position="314"/>
    </location>
</feature>
<feature type="domain" description="DC1" evidence="2">
    <location>
        <begin position="212"/>
        <end position="258"/>
    </location>
</feature>
<dbReference type="Pfam" id="PF03107">
    <property type="entry name" value="C1_2"/>
    <property type="match status" value="7"/>
</dbReference>
<dbReference type="PANTHER" id="PTHR32410">
    <property type="entry name" value="CYSTEINE/HISTIDINE-RICH C1 DOMAIN FAMILY PROTEIN"/>
    <property type="match status" value="1"/>
</dbReference>
<keyword evidence="5" id="KW-1185">Reference proteome</keyword>
<feature type="domain" description="DC1" evidence="2">
    <location>
        <begin position="324"/>
        <end position="371"/>
    </location>
</feature>
<dbReference type="InterPro" id="IPR004146">
    <property type="entry name" value="DC1"/>
</dbReference>
<feature type="domain" description="DC1-like C-terminal" evidence="3">
    <location>
        <begin position="648"/>
        <end position="688"/>
    </location>
</feature>
<keyword evidence="1" id="KW-0677">Repeat</keyword>
<sequence length="704" mass="81351">MDSVTESKLVSLTSQILSPMESTKSDLDWFTDRNIISFIVQVISLVSSMDLDLQPKPESEFMSLTTQIISLLHSIDLDSQPKMLSDLVLFISQKNFEHFDFSFTFSRTLVLEPEPAIMSLIFQIFSLVISMNRKRGKFISLCPQAFIRLSNGEFDVFEAISYSIDSKWECLPLNWKTYWPTREDITYFRCRNCEGRNHKEYNKAPVEIKHSLHRKHSLQLVLLCEENYTRVCYCCDEDLRRMFYYCPPCDFALNFVCAKKEAILYIDQPKWHEHTLALFLRKTSLTCNICALSHSRCPLYMCPPCDFVIHKSCISLPRVIRISRHLHRIAFTPSFDQGDWSCGVCRTKIDNDYGGYACTKGCLYAAHSKCATRSNVWDGQELEGEPEDIEEEVLPPFLKISDGIIQHFSHQHHHLRLDENTGRDYDENKQCQACITPIYFGNFYSCMQCDFIVHEECAKLPRKIYHPIHPHLLSLVGGYDGVISYYKDKCSACTGLCKGGFFYECGKEGCNFILHVQCATISEPLVHESHIHPLFLTSKPGEKRHCSVCERSAETFNCIECDFVLCFACSILPQKVRYKHDKHTLTLSYGKETSTMTSWCEICEEKINLQKRYYMCDEYCCVTLHINCLLGDLYMRPGSSWVTPGYKVSVLPNNHHMSRSVCSICAKHCSQNVVYQCSGLIFCSRRCAMLAGMRKQRRDRKNIY</sequence>
<dbReference type="InterPro" id="IPR054483">
    <property type="entry name" value="DC1-like_CT"/>
</dbReference>
<evidence type="ECO:0000256" key="1">
    <source>
        <dbReference type="ARBA" id="ARBA00022737"/>
    </source>
</evidence>
<reference evidence="4 5" key="1">
    <citation type="submission" date="2020-12" db="EMBL/GenBank/DDBJ databases">
        <title>Concerted genomic and epigenomic changes stabilize Arabidopsis allopolyploids.</title>
        <authorList>
            <person name="Chen Z."/>
        </authorList>
    </citation>
    <scope>NUCLEOTIDE SEQUENCE [LARGE SCALE GENOMIC DNA]</scope>
    <source>
        <strain evidence="4">Allo738</strain>
        <tissue evidence="4">Leaf</tissue>
    </source>
</reference>
<feature type="domain" description="DC1" evidence="2">
    <location>
        <begin position="408"/>
        <end position="458"/>
    </location>
</feature>
<dbReference type="AlphaFoldDB" id="A0A8T2A5E1"/>
<protein>
    <submittedName>
        <fullName evidence="4">DC1</fullName>
    </submittedName>
</protein>
<evidence type="ECO:0000313" key="4">
    <source>
        <dbReference type="EMBL" id="KAG7568368.1"/>
    </source>
</evidence>
<feature type="domain" description="DC1" evidence="2">
    <location>
        <begin position="467"/>
        <end position="519"/>
    </location>
</feature>
<dbReference type="InterPro" id="IPR053192">
    <property type="entry name" value="Vacuole_Formation_Reg"/>
</dbReference>
<feature type="domain" description="DC1" evidence="2">
    <location>
        <begin position="529"/>
        <end position="569"/>
    </location>
</feature>
<accession>A0A8T2A5E1</accession>
<evidence type="ECO:0000259" key="2">
    <source>
        <dbReference type="Pfam" id="PF03107"/>
    </source>
</evidence>
<feature type="domain" description="DC1" evidence="2">
    <location>
        <begin position="579"/>
        <end position="628"/>
    </location>
</feature>
<dbReference type="PANTHER" id="PTHR32410:SF153">
    <property type="entry name" value="CHP-RICH ZINC FINGER PROTEIN-LIKE-RELATED"/>
    <property type="match status" value="1"/>
</dbReference>
<evidence type="ECO:0000259" key="3">
    <source>
        <dbReference type="Pfam" id="PF22926"/>
    </source>
</evidence>
<dbReference type="Pfam" id="PF22926">
    <property type="entry name" value="C1-like_CT"/>
    <property type="match status" value="1"/>
</dbReference>
<name>A0A8T2A5E1_9BRAS</name>
<organism evidence="4 5">
    <name type="scientific">Arabidopsis thaliana x Arabidopsis arenosa</name>
    <dbReference type="NCBI Taxonomy" id="1240361"/>
    <lineage>
        <taxon>Eukaryota</taxon>
        <taxon>Viridiplantae</taxon>
        <taxon>Streptophyta</taxon>
        <taxon>Embryophyta</taxon>
        <taxon>Tracheophyta</taxon>
        <taxon>Spermatophyta</taxon>
        <taxon>Magnoliopsida</taxon>
        <taxon>eudicotyledons</taxon>
        <taxon>Gunneridae</taxon>
        <taxon>Pentapetalae</taxon>
        <taxon>rosids</taxon>
        <taxon>malvids</taxon>
        <taxon>Brassicales</taxon>
        <taxon>Brassicaceae</taxon>
        <taxon>Camelineae</taxon>
        <taxon>Arabidopsis</taxon>
    </lineage>
</organism>
<dbReference type="EMBL" id="JAEFBK010000009">
    <property type="protein sequence ID" value="KAG7568368.1"/>
    <property type="molecule type" value="Genomic_DNA"/>
</dbReference>
<proteinExistence type="predicted"/>
<gene>
    <name evidence="4" type="ORF">ISN45_Aa04g011930</name>
</gene>
<comment type="caution">
    <text evidence="4">The sequence shown here is derived from an EMBL/GenBank/DDBJ whole genome shotgun (WGS) entry which is preliminary data.</text>
</comment>
<evidence type="ECO:0000313" key="5">
    <source>
        <dbReference type="Proteomes" id="UP000694240"/>
    </source>
</evidence>
<dbReference type="Proteomes" id="UP000694240">
    <property type="component" value="Chromosome 9"/>
</dbReference>